<comment type="catalytic activity">
    <reaction evidence="23">
        <text>tetradecanoyl-CoA + H2O = tetradecanoate + CoA + H(+)</text>
        <dbReference type="Rhea" id="RHEA:40119"/>
        <dbReference type="ChEBI" id="CHEBI:15377"/>
        <dbReference type="ChEBI" id="CHEBI:15378"/>
        <dbReference type="ChEBI" id="CHEBI:30807"/>
        <dbReference type="ChEBI" id="CHEBI:57287"/>
        <dbReference type="ChEBI" id="CHEBI:57385"/>
    </reaction>
    <physiologicalReaction direction="left-to-right" evidence="23">
        <dbReference type="Rhea" id="RHEA:40120"/>
    </physiologicalReaction>
</comment>
<keyword evidence="5" id="KW-0963">Cytoplasm</keyword>
<evidence type="ECO:0000256" key="9">
    <source>
        <dbReference type="ARBA" id="ARBA00022946"/>
    </source>
</evidence>
<evidence type="ECO:0000256" key="16">
    <source>
        <dbReference type="ARBA" id="ARBA00038848"/>
    </source>
</evidence>
<reference evidence="25 26" key="1">
    <citation type="submission" date="2018-06" db="EMBL/GenBank/DDBJ databases">
        <authorList>
            <consortium name="Pathogen Informatics"/>
            <person name="Doyle S."/>
        </authorList>
    </citation>
    <scope>NUCLEOTIDE SEQUENCE [LARGE SCALE GENOMIC DNA]</scope>
    <source>
        <strain evidence="25 26">NCTC13149</strain>
    </source>
</reference>
<dbReference type="Proteomes" id="UP000255517">
    <property type="component" value="Unassembled WGS sequence"/>
</dbReference>
<dbReference type="SUPFAM" id="SSF54637">
    <property type="entry name" value="Thioesterase/thiol ester dehydrase-isomerase"/>
    <property type="match status" value="1"/>
</dbReference>
<comment type="catalytic activity">
    <reaction evidence="19">
        <text>octanoyl-CoA + H2O = octanoate + CoA + H(+)</text>
        <dbReference type="Rhea" id="RHEA:30143"/>
        <dbReference type="ChEBI" id="CHEBI:15377"/>
        <dbReference type="ChEBI" id="CHEBI:15378"/>
        <dbReference type="ChEBI" id="CHEBI:25646"/>
        <dbReference type="ChEBI" id="CHEBI:57287"/>
        <dbReference type="ChEBI" id="CHEBI:57386"/>
    </reaction>
    <physiologicalReaction direction="left-to-right" evidence="19">
        <dbReference type="Rhea" id="RHEA:30144"/>
    </physiologicalReaction>
</comment>
<evidence type="ECO:0000256" key="2">
    <source>
        <dbReference type="ARBA" id="ARBA00004496"/>
    </source>
</evidence>
<evidence type="ECO:0000256" key="23">
    <source>
        <dbReference type="ARBA" id="ARBA00048180"/>
    </source>
</evidence>
<evidence type="ECO:0000256" key="15">
    <source>
        <dbReference type="ARBA" id="ARBA00038456"/>
    </source>
</evidence>
<comment type="similarity">
    <text evidence="15">Belongs to the THEM4/THEM5 thioesterase family.</text>
</comment>
<evidence type="ECO:0000256" key="1">
    <source>
        <dbReference type="ARBA" id="ARBA00004170"/>
    </source>
</evidence>
<dbReference type="GO" id="GO:0005737">
    <property type="term" value="C:cytoplasm"/>
    <property type="evidence" value="ECO:0007669"/>
    <property type="project" value="UniProtKB-SubCell"/>
</dbReference>
<feature type="domain" description="Thioesterase" evidence="24">
    <location>
        <begin position="62"/>
        <end position="145"/>
    </location>
</feature>
<evidence type="ECO:0000256" key="6">
    <source>
        <dbReference type="ARBA" id="ARBA00022703"/>
    </source>
</evidence>
<evidence type="ECO:0000256" key="12">
    <source>
        <dbReference type="ARBA" id="ARBA00023273"/>
    </source>
</evidence>
<evidence type="ECO:0000256" key="7">
    <source>
        <dbReference type="ARBA" id="ARBA00022801"/>
    </source>
</evidence>
<comment type="catalytic activity">
    <reaction evidence="20">
        <text>hexadecanoyl-CoA + H2O = hexadecanoate + CoA + H(+)</text>
        <dbReference type="Rhea" id="RHEA:16645"/>
        <dbReference type="ChEBI" id="CHEBI:7896"/>
        <dbReference type="ChEBI" id="CHEBI:15377"/>
        <dbReference type="ChEBI" id="CHEBI:15378"/>
        <dbReference type="ChEBI" id="CHEBI:57287"/>
        <dbReference type="ChEBI" id="CHEBI:57379"/>
        <dbReference type="EC" id="3.1.2.2"/>
    </reaction>
    <physiologicalReaction direction="left-to-right" evidence="20">
        <dbReference type="Rhea" id="RHEA:16646"/>
    </physiologicalReaction>
</comment>
<evidence type="ECO:0000256" key="21">
    <source>
        <dbReference type="ARBA" id="ARBA00047969"/>
    </source>
</evidence>
<comment type="catalytic activity">
    <reaction evidence="22">
        <text>dodecanoyl-CoA + H2O = dodecanoate + CoA + H(+)</text>
        <dbReference type="Rhea" id="RHEA:30135"/>
        <dbReference type="ChEBI" id="CHEBI:15377"/>
        <dbReference type="ChEBI" id="CHEBI:15378"/>
        <dbReference type="ChEBI" id="CHEBI:18262"/>
        <dbReference type="ChEBI" id="CHEBI:57287"/>
        <dbReference type="ChEBI" id="CHEBI:57375"/>
    </reaction>
    <physiologicalReaction direction="left-to-right" evidence="22">
        <dbReference type="Rhea" id="RHEA:30136"/>
    </physiologicalReaction>
</comment>
<dbReference type="InterPro" id="IPR029069">
    <property type="entry name" value="HotDog_dom_sf"/>
</dbReference>
<name>A0A379C4U4_9FIRM</name>
<keyword evidence="12" id="KW-0966">Cell projection</keyword>
<evidence type="ECO:0000259" key="24">
    <source>
        <dbReference type="Pfam" id="PF03061"/>
    </source>
</evidence>
<evidence type="ECO:0000256" key="5">
    <source>
        <dbReference type="ARBA" id="ARBA00022490"/>
    </source>
</evidence>
<evidence type="ECO:0000256" key="14">
    <source>
        <dbReference type="ARBA" id="ARBA00037002"/>
    </source>
</evidence>
<dbReference type="RefSeq" id="WP_004824519.1">
    <property type="nucleotide sequence ID" value="NZ_CAMUOS010000001.1"/>
</dbReference>
<comment type="catalytic activity">
    <reaction evidence="13">
        <text>(5Z,8Z,11Z,14Z)-eicosatetraenoyl-CoA + H2O = (5Z,8Z,11Z,14Z)-eicosatetraenoate + CoA + H(+)</text>
        <dbReference type="Rhea" id="RHEA:40151"/>
        <dbReference type="ChEBI" id="CHEBI:15377"/>
        <dbReference type="ChEBI" id="CHEBI:15378"/>
        <dbReference type="ChEBI" id="CHEBI:32395"/>
        <dbReference type="ChEBI" id="CHEBI:57287"/>
        <dbReference type="ChEBI" id="CHEBI:57368"/>
    </reaction>
    <physiologicalReaction direction="left-to-right" evidence="13">
        <dbReference type="Rhea" id="RHEA:40152"/>
    </physiologicalReaction>
</comment>
<keyword evidence="6" id="KW-0053">Apoptosis</keyword>
<keyword evidence="10" id="KW-0443">Lipid metabolism</keyword>
<dbReference type="CDD" id="cd03440">
    <property type="entry name" value="hot_dog"/>
    <property type="match status" value="1"/>
</dbReference>
<keyword evidence="4" id="KW-1003">Cell membrane</keyword>
<keyword evidence="7" id="KW-0378">Hydrolase</keyword>
<dbReference type="Pfam" id="PF03061">
    <property type="entry name" value="4HBT"/>
    <property type="match status" value="1"/>
</dbReference>
<keyword evidence="9" id="KW-0809">Transit peptide</keyword>
<evidence type="ECO:0000256" key="18">
    <source>
        <dbReference type="ARBA" id="ARBA00043210"/>
    </source>
</evidence>
<evidence type="ECO:0000256" key="3">
    <source>
        <dbReference type="ARBA" id="ARBA00004632"/>
    </source>
</evidence>
<evidence type="ECO:0000256" key="10">
    <source>
        <dbReference type="ARBA" id="ARBA00023098"/>
    </source>
</evidence>
<comment type="catalytic activity">
    <reaction evidence="14">
        <text>(9Z)-octadecenoyl-CoA + H2O = (9Z)-octadecenoate + CoA + H(+)</text>
        <dbReference type="Rhea" id="RHEA:40139"/>
        <dbReference type="ChEBI" id="CHEBI:15377"/>
        <dbReference type="ChEBI" id="CHEBI:15378"/>
        <dbReference type="ChEBI" id="CHEBI:30823"/>
        <dbReference type="ChEBI" id="CHEBI:57287"/>
        <dbReference type="ChEBI" id="CHEBI:57387"/>
    </reaction>
    <physiologicalReaction direction="left-to-right" evidence="14">
        <dbReference type="Rhea" id="RHEA:40140"/>
    </physiologicalReaction>
</comment>
<evidence type="ECO:0000256" key="11">
    <source>
        <dbReference type="ARBA" id="ARBA00023136"/>
    </source>
</evidence>
<accession>A0A379C4U4</accession>
<dbReference type="STRING" id="1122949.GCA_000378725_01187"/>
<dbReference type="PANTHER" id="PTHR12418:SF19">
    <property type="entry name" value="ACYL-COENZYME A THIOESTERASE THEM4"/>
    <property type="match status" value="1"/>
</dbReference>
<dbReference type="EC" id="3.1.2.2" evidence="16"/>
<evidence type="ECO:0000256" key="19">
    <source>
        <dbReference type="ARBA" id="ARBA00047588"/>
    </source>
</evidence>
<evidence type="ECO:0000256" key="17">
    <source>
        <dbReference type="ARBA" id="ARBA00040123"/>
    </source>
</evidence>
<dbReference type="EMBL" id="UGSZ01000001">
    <property type="protein sequence ID" value="SUB57244.1"/>
    <property type="molecule type" value="Genomic_DNA"/>
</dbReference>
<evidence type="ECO:0000256" key="8">
    <source>
        <dbReference type="ARBA" id="ARBA00022832"/>
    </source>
</evidence>
<dbReference type="OrthoDB" id="9792301at2"/>
<evidence type="ECO:0000256" key="22">
    <source>
        <dbReference type="ARBA" id="ARBA00048074"/>
    </source>
</evidence>
<dbReference type="GO" id="GO:0016020">
    <property type="term" value="C:membrane"/>
    <property type="evidence" value="ECO:0007669"/>
    <property type="project" value="UniProtKB-SubCell"/>
</dbReference>
<dbReference type="Gene3D" id="3.10.129.10">
    <property type="entry name" value="Hotdog Thioesterase"/>
    <property type="match status" value="1"/>
</dbReference>
<evidence type="ECO:0000313" key="26">
    <source>
        <dbReference type="Proteomes" id="UP000255517"/>
    </source>
</evidence>
<keyword evidence="11" id="KW-0472">Membrane</keyword>
<dbReference type="InterPro" id="IPR006683">
    <property type="entry name" value="Thioestr_dom"/>
</dbReference>
<dbReference type="InterPro" id="IPR052365">
    <property type="entry name" value="THEM4/THEM5_acyl-CoA_thioest"/>
</dbReference>
<keyword evidence="8" id="KW-0276">Fatty acid metabolism</keyword>
<gene>
    <name evidence="25" type="ORF">NCTC13149_01079</name>
</gene>
<evidence type="ECO:0000256" key="13">
    <source>
        <dbReference type="ARBA" id="ARBA00035852"/>
    </source>
</evidence>
<evidence type="ECO:0000256" key="20">
    <source>
        <dbReference type="ARBA" id="ARBA00047734"/>
    </source>
</evidence>
<proteinExistence type="inferred from homology"/>
<dbReference type="GO" id="GO:0016787">
    <property type="term" value="F:hydrolase activity"/>
    <property type="evidence" value="ECO:0007669"/>
    <property type="project" value="UniProtKB-KW"/>
</dbReference>
<dbReference type="GO" id="GO:0006631">
    <property type="term" value="P:fatty acid metabolic process"/>
    <property type="evidence" value="ECO:0007669"/>
    <property type="project" value="UniProtKB-KW"/>
</dbReference>
<evidence type="ECO:0000256" key="4">
    <source>
        <dbReference type="ARBA" id="ARBA00022475"/>
    </source>
</evidence>
<dbReference type="PANTHER" id="PTHR12418">
    <property type="entry name" value="ACYL-COENZYME A THIOESTERASE THEM4"/>
    <property type="match status" value="1"/>
</dbReference>
<comment type="subcellular location">
    <subcellularLocation>
        <location evidence="3">Cell projection</location>
        <location evidence="3">Ruffle membrane</location>
    </subcellularLocation>
    <subcellularLocation>
        <location evidence="2">Cytoplasm</location>
    </subcellularLocation>
    <subcellularLocation>
        <location evidence="1">Membrane</location>
        <topology evidence="1">Peripheral membrane protein</topology>
    </subcellularLocation>
</comment>
<comment type="catalytic activity">
    <reaction evidence="21">
        <text>decanoyl-CoA + H2O = decanoate + CoA + H(+)</text>
        <dbReference type="Rhea" id="RHEA:40059"/>
        <dbReference type="ChEBI" id="CHEBI:15377"/>
        <dbReference type="ChEBI" id="CHEBI:15378"/>
        <dbReference type="ChEBI" id="CHEBI:27689"/>
        <dbReference type="ChEBI" id="CHEBI:57287"/>
        <dbReference type="ChEBI" id="CHEBI:61430"/>
    </reaction>
    <physiologicalReaction direction="left-to-right" evidence="21">
        <dbReference type="Rhea" id="RHEA:40060"/>
    </physiologicalReaction>
</comment>
<sequence>MSQENKKIAIQETYGPRFQYCWGCGPKNEDGLHMKSYPSESGDECICTVRPDKMYTGGVPKNLFGGMIAMIFDCHGTASAAWFNHRNKNLELTEETVIGRYITARLEINFKKPVPMEEDITVIAKAEEIGERKIIVSMEMHAGGEIRAEAKMVAVGVKDNM</sequence>
<dbReference type="AlphaFoldDB" id="A0A379C4U4"/>
<organism evidence="25 26">
    <name type="scientific">Peptoniphilus lacrimalis</name>
    <dbReference type="NCBI Taxonomy" id="33031"/>
    <lineage>
        <taxon>Bacteria</taxon>
        <taxon>Bacillati</taxon>
        <taxon>Bacillota</taxon>
        <taxon>Tissierellia</taxon>
        <taxon>Tissierellales</taxon>
        <taxon>Peptoniphilaceae</taxon>
        <taxon>Peptoniphilus</taxon>
    </lineage>
</organism>
<protein>
    <recommendedName>
        <fullName evidence="17">Acyl-coenzyme A thioesterase THEM4</fullName>
        <ecNumber evidence="16">3.1.2.2</ecNumber>
    </recommendedName>
    <alternativeName>
        <fullName evidence="18">Thioesterase superfamily member 4</fullName>
    </alternativeName>
</protein>
<evidence type="ECO:0000313" key="25">
    <source>
        <dbReference type="EMBL" id="SUB57244.1"/>
    </source>
</evidence>